<dbReference type="PANTHER" id="PTHR19384">
    <property type="entry name" value="NITRIC OXIDE SYNTHASE-RELATED"/>
    <property type="match status" value="1"/>
</dbReference>
<dbReference type="PRINTS" id="PR00371">
    <property type="entry name" value="FPNCR"/>
</dbReference>
<keyword evidence="9" id="KW-0521">NADP</keyword>
<evidence type="ECO:0000313" key="15">
    <source>
        <dbReference type="EMBL" id="GCE97996.1"/>
    </source>
</evidence>
<dbReference type="FunFam" id="3.40.50.80:FF:000011">
    <property type="entry name" value="Sulfite reductase flavoprotein component"/>
    <property type="match status" value="1"/>
</dbReference>
<dbReference type="GO" id="GO:0005829">
    <property type="term" value="C:cytosol"/>
    <property type="evidence" value="ECO:0007669"/>
    <property type="project" value="TreeGrafter"/>
</dbReference>
<evidence type="ECO:0000256" key="13">
    <source>
        <dbReference type="ARBA" id="ARBA00059320"/>
    </source>
</evidence>
<dbReference type="EMBL" id="BIMX01000003">
    <property type="protein sequence ID" value="GCE97996.1"/>
    <property type="molecule type" value="Genomic_DNA"/>
</dbReference>
<feature type="domain" description="FAD-binding FR-type" evidence="14">
    <location>
        <begin position="650"/>
        <end position="881"/>
    </location>
</feature>
<dbReference type="Gene3D" id="3.40.50.80">
    <property type="entry name" value="Nucleotide-binding domain of ferredoxin-NADP reductase (FNR) module"/>
    <property type="match status" value="1"/>
</dbReference>
<dbReference type="InterPro" id="IPR002869">
    <property type="entry name" value="Pyrv_flavodox_OxRed_cen"/>
</dbReference>
<comment type="cofactor">
    <cofactor evidence="1">
        <name>FMN</name>
        <dbReference type="ChEBI" id="CHEBI:58210"/>
    </cofactor>
</comment>
<dbReference type="OrthoDB" id="1856718at2759"/>
<evidence type="ECO:0000256" key="1">
    <source>
        <dbReference type="ARBA" id="ARBA00001917"/>
    </source>
</evidence>
<evidence type="ECO:0000256" key="11">
    <source>
        <dbReference type="ARBA" id="ARBA00023002"/>
    </source>
</evidence>
<dbReference type="Proteomes" id="UP000301737">
    <property type="component" value="Unassembled WGS sequence"/>
</dbReference>
<dbReference type="Pfam" id="PF00667">
    <property type="entry name" value="FAD_binding_1"/>
    <property type="match status" value="1"/>
</dbReference>
<dbReference type="SUPFAM" id="SSF53323">
    <property type="entry name" value="Pyruvate-ferredoxin oxidoreductase, PFOR, domain III"/>
    <property type="match status" value="1"/>
</dbReference>
<dbReference type="Gene3D" id="2.40.30.10">
    <property type="entry name" value="Translation factors"/>
    <property type="match status" value="1"/>
</dbReference>
<comment type="cofactor">
    <cofactor evidence="2">
        <name>FAD</name>
        <dbReference type="ChEBI" id="CHEBI:57692"/>
    </cofactor>
</comment>
<dbReference type="Gene3D" id="1.20.990.10">
    <property type="entry name" value="NADPH-cytochrome p450 Reductase, Chain A, domain 3"/>
    <property type="match status" value="1"/>
</dbReference>
<dbReference type="EC" id="1.8.1.2" evidence="4"/>
<evidence type="ECO:0000256" key="3">
    <source>
        <dbReference type="ARBA" id="ARBA00004774"/>
    </source>
</evidence>
<keyword evidence="8" id="KW-0274">FAD</keyword>
<dbReference type="AlphaFoldDB" id="A0A4C2E3W9"/>
<reference evidence="15 16" key="1">
    <citation type="submission" date="2019-01" db="EMBL/GenBank/DDBJ databases">
        <title>Draft Genome Sequencing of Zygosaccharomyces mellis Ca-7.</title>
        <authorList>
            <person name="Shiwa Y."/>
            <person name="Kanesaki Y."/>
            <person name="Ishige T."/>
            <person name="Mura K."/>
            <person name="Hori T."/>
            <person name="Tamura T."/>
        </authorList>
    </citation>
    <scope>NUCLEOTIDE SEQUENCE [LARGE SCALE GENOMIC DNA]</scope>
    <source>
        <strain evidence="15 16">Ca-7</strain>
    </source>
</reference>
<comment type="catalytic activity">
    <reaction evidence="12">
        <text>hydrogen sulfide + 3 NADP(+) + 3 H2O = sulfite + 3 NADPH + 4 H(+)</text>
        <dbReference type="Rhea" id="RHEA:13801"/>
        <dbReference type="ChEBI" id="CHEBI:15377"/>
        <dbReference type="ChEBI" id="CHEBI:15378"/>
        <dbReference type="ChEBI" id="CHEBI:17359"/>
        <dbReference type="ChEBI" id="CHEBI:29919"/>
        <dbReference type="ChEBI" id="CHEBI:57783"/>
        <dbReference type="ChEBI" id="CHEBI:58349"/>
        <dbReference type="EC" id="1.8.1.2"/>
    </reaction>
</comment>
<gene>
    <name evidence="15" type="primary">MET10</name>
    <name evidence="15" type="ORF">ZYGM_004426</name>
</gene>
<keyword evidence="6" id="KW-0285">Flavoprotein</keyword>
<comment type="caution">
    <text evidence="15">The sequence shown here is derived from an EMBL/GenBank/DDBJ whole genome shotgun (WGS) entry which is preliminary data.</text>
</comment>
<accession>A0A4C2E3W9</accession>
<keyword evidence="16" id="KW-1185">Reference proteome</keyword>
<dbReference type="InterPro" id="IPR023173">
    <property type="entry name" value="NADPH_Cyt_P450_Rdtase_alpha"/>
</dbReference>
<dbReference type="InterPro" id="IPR001709">
    <property type="entry name" value="Flavoprot_Pyr_Nucl_cyt_Rdtase"/>
</dbReference>
<protein>
    <recommendedName>
        <fullName evidence="4">assimilatory sulfite reductase (NADPH)</fullName>
        <ecNumber evidence="4">1.8.1.2</ecNumber>
    </recommendedName>
</protein>
<dbReference type="InterPro" id="IPR039261">
    <property type="entry name" value="FNR_nucleotide-bd"/>
</dbReference>
<keyword evidence="5" id="KW-0813">Transport</keyword>
<name>A0A4C2E3W9_9SACH</name>
<dbReference type="CDD" id="cd06207">
    <property type="entry name" value="CyPoR_like"/>
    <property type="match status" value="1"/>
</dbReference>
<evidence type="ECO:0000256" key="4">
    <source>
        <dbReference type="ARBA" id="ARBA00012604"/>
    </source>
</evidence>
<dbReference type="Pfam" id="PF00175">
    <property type="entry name" value="NAD_binding_1"/>
    <property type="match status" value="1"/>
</dbReference>
<keyword evidence="7" id="KW-0288">FMN</keyword>
<dbReference type="Gene3D" id="3.40.920.10">
    <property type="entry name" value="Pyruvate-ferredoxin oxidoreductase, PFOR, domain III"/>
    <property type="match status" value="1"/>
</dbReference>
<dbReference type="InterPro" id="IPR003097">
    <property type="entry name" value="CysJ-like_FAD-binding"/>
</dbReference>
<dbReference type="InterPro" id="IPR001433">
    <property type="entry name" value="OxRdtase_FAD/NAD-bd"/>
</dbReference>
<evidence type="ECO:0000256" key="7">
    <source>
        <dbReference type="ARBA" id="ARBA00022643"/>
    </source>
</evidence>
<evidence type="ECO:0000256" key="8">
    <source>
        <dbReference type="ARBA" id="ARBA00022827"/>
    </source>
</evidence>
<organism evidence="15 16">
    <name type="scientific">Zygosaccharomyces mellis</name>
    <dbReference type="NCBI Taxonomy" id="42258"/>
    <lineage>
        <taxon>Eukaryota</taxon>
        <taxon>Fungi</taxon>
        <taxon>Dikarya</taxon>
        <taxon>Ascomycota</taxon>
        <taxon>Saccharomycotina</taxon>
        <taxon>Saccharomycetes</taxon>
        <taxon>Saccharomycetales</taxon>
        <taxon>Saccharomycetaceae</taxon>
        <taxon>Zygosaccharomyces</taxon>
    </lineage>
</organism>
<evidence type="ECO:0000256" key="12">
    <source>
        <dbReference type="ARBA" id="ARBA00052219"/>
    </source>
</evidence>
<dbReference type="PROSITE" id="PS51384">
    <property type="entry name" value="FAD_FR"/>
    <property type="match status" value="1"/>
</dbReference>
<comment type="pathway">
    <text evidence="3">Sulfur metabolism; hydrogen sulfide biosynthesis; hydrogen sulfide from sulfite (NADPH route): step 1/1.</text>
</comment>
<dbReference type="Gene3D" id="3.40.50.920">
    <property type="match status" value="1"/>
</dbReference>
<proteinExistence type="predicted"/>
<comment type="function">
    <text evidence="13">This enzyme catalyzes the 6-electron reduction of sulfite to sulfide. This is one of several activities required for the biosynthesis of L-cysteine from sulfate.</text>
</comment>
<dbReference type="InterPro" id="IPR009014">
    <property type="entry name" value="Transketo_C/PFOR_II"/>
</dbReference>
<dbReference type="SUPFAM" id="SSF63380">
    <property type="entry name" value="Riboflavin synthase domain-like"/>
    <property type="match status" value="1"/>
</dbReference>
<dbReference type="PANTHER" id="PTHR19384:SF109">
    <property type="entry name" value="SULFITE REDUCTASE [NADPH] FLAVOPROTEIN COMPONENT"/>
    <property type="match status" value="1"/>
</dbReference>
<dbReference type="InterPro" id="IPR017938">
    <property type="entry name" value="Riboflavin_synthase-like_b-brl"/>
</dbReference>
<dbReference type="GO" id="GO:0010181">
    <property type="term" value="F:FMN binding"/>
    <property type="evidence" value="ECO:0007669"/>
    <property type="project" value="TreeGrafter"/>
</dbReference>
<dbReference type="FunFam" id="1.20.990.10:FF:000010">
    <property type="entry name" value="Sulfite reductase [NADPH] flavoprotein component"/>
    <property type="match status" value="1"/>
</dbReference>
<evidence type="ECO:0000256" key="6">
    <source>
        <dbReference type="ARBA" id="ARBA00022630"/>
    </source>
</evidence>
<keyword evidence="10" id="KW-0249">Electron transport</keyword>
<evidence type="ECO:0000259" key="14">
    <source>
        <dbReference type="PROSITE" id="PS51384"/>
    </source>
</evidence>
<dbReference type="SUPFAM" id="SSF52343">
    <property type="entry name" value="Ferredoxin reductase-like, C-terminal NADP-linked domain"/>
    <property type="match status" value="1"/>
</dbReference>
<dbReference type="InterPro" id="IPR017927">
    <property type="entry name" value="FAD-bd_FR_type"/>
</dbReference>
<dbReference type="GO" id="GO:0004783">
    <property type="term" value="F:sulfite reductase (NADPH) activity"/>
    <property type="evidence" value="ECO:0007669"/>
    <property type="project" value="UniProtKB-EC"/>
</dbReference>
<evidence type="ECO:0000256" key="9">
    <source>
        <dbReference type="ARBA" id="ARBA00022857"/>
    </source>
</evidence>
<evidence type="ECO:0000256" key="5">
    <source>
        <dbReference type="ARBA" id="ARBA00022448"/>
    </source>
</evidence>
<sequence>MSYAINPFGLPTDPKRLPPFTTPASAISSVLYNNLKTIFSYKTFSDADLLDASLKKWIGKASNDVFFQELDVRSGAGLSPLGFTQDTNETVGIITPGYSLPYFVGAFQSAHRTAKFLFNVGALSYDESSSSIGNDYVTPLNASRQLGFPVVTPVSSNEVQIVALLATALAHYGPAGGALNLFDGVNYSRTISQIREQLGQEEILPKLAKVLPSNPSFNEILNCFNDLTGSKLQNFEYSGSKDAETVFVTYGSLESQLFDDALNSNDQKIGRLAVRVPLPFNAEKFVTQLPKTTKKIVVISQSLDGTSPTILKSHVAASLFYQARRGVSVSEYIYQPTFIWSPYAVDQIIGSFVLGFQRREQFSADRFLYWAGDKSSNIDLASRLVHALSLVDGQTISFRSKFDNVTNAGVFQAQFTTASKSEIMTVSNLDSVQLAFVENIAIIDGLDVVATVDNNGTIILISRKSLKDQDLTKGETYVKTLGINEAFFRAAHAKNIKVVIIDAASVGDKEETKGRTLSFVSQATFWKYAYGFETAESVRRVWASAGSDTELLASVLSDTISNAFDESIKEVPTEAFEDIIKDSKEQRERGSIDGNEGLPIFVTETSFTPNSTTIEDAPIVESNSVSEIAKQLSFREAYGVKADLRPDQSTKNYVVRVKENKRVTPEDYDRYIFHIEFDISGTGMTYDIGEALGVHGRNDETLVKEFLGYYGLNANEIIHVPSKDNTNVWESRTVLQAFIENLDIFGKPPKRFYESLIKYATDADEKRQLAELVTAVGAVALKNFQEVEFYTYADILKLFPSARPKLVELVELIAPLKRREYSIASSQKVHPNEIHLLIVVVDWTDNKGRKRFGQASKYLADLPVGSELVVSVKPSVMKLPPMPQQPVIMSGLGTGLAPFKAIVEEKYWQKQQGYDIGEVYLFLGSRHKRQEYLYGEIWEAYKDAGIITHIGAAFSRDQPKKIYIQDRILESLKDLKTAMIDKVGSFYLCGPTWPVPDITNSLQKIIDADAQERGVKVDLGAAIENLKEDSRYILEVY</sequence>
<dbReference type="SUPFAM" id="SSF52922">
    <property type="entry name" value="TK C-terminal domain-like"/>
    <property type="match status" value="1"/>
</dbReference>
<evidence type="ECO:0000256" key="10">
    <source>
        <dbReference type="ARBA" id="ARBA00022982"/>
    </source>
</evidence>
<keyword evidence="11" id="KW-0560">Oxidoreductase</keyword>
<evidence type="ECO:0000313" key="16">
    <source>
        <dbReference type="Proteomes" id="UP000301737"/>
    </source>
</evidence>
<dbReference type="GO" id="GO:0050660">
    <property type="term" value="F:flavin adenine dinucleotide binding"/>
    <property type="evidence" value="ECO:0007669"/>
    <property type="project" value="TreeGrafter"/>
</dbReference>
<evidence type="ECO:0000256" key="2">
    <source>
        <dbReference type="ARBA" id="ARBA00001974"/>
    </source>
</evidence>